<evidence type="ECO:0000256" key="8">
    <source>
        <dbReference type="ARBA" id="ARBA00023010"/>
    </source>
</evidence>
<dbReference type="InterPro" id="IPR036266">
    <property type="entry name" value="SecA_Wing/Scaffold_sf"/>
</dbReference>
<dbReference type="InterPro" id="IPR020937">
    <property type="entry name" value="SecA_CS"/>
</dbReference>
<dbReference type="SUPFAM" id="SSF52540">
    <property type="entry name" value="P-loop containing nucleoside triphosphate hydrolases"/>
    <property type="match status" value="2"/>
</dbReference>
<evidence type="ECO:0000313" key="14">
    <source>
        <dbReference type="EMBL" id="QYB19131.1"/>
    </source>
</evidence>
<accession>A0A8F8SR88</accession>
<evidence type="ECO:0000256" key="9">
    <source>
        <dbReference type="ARBA" id="ARBA00023136"/>
    </source>
</evidence>
<keyword evidence="14" id="KW-0934">Plastid</keyword>
<dbReference type="Gene3D" id="1.10.3060.10">
    <property type="entry name" value="Helical scaffold and wing domains of SecA"/>
    <property type="match status" value="1"/>
</dbReference>
<dbReference type="Gene3D" id="3.90.1440.10">
    <property type="entry name" value="SecA, preprotein cross-linking domain"/>
    <property type="match status" value="1"/>
</dbReference>
<dbReference type="PANTHER" id="PTHR30612">
    <property type="entry name" value="SECA INNER MEMBRANE COMPONENT OF SEC PROTEIN SECRETION SYSTEM"/>
    <property type="match status" value="1"/>
</dbReference>
<dbReference type="GO" id="GO:0005524">
    <property type="term" value="F:ATP binding"/>
    <property type="evidence" value="ECO:0007669"/>
    <property type="project" value="UniProtKB-UniRule"/>
</dbReference>
<evidence type="ECO:0000256" key="4">
    <source>
        <dbReference type="ARBA" id="ARBA00022741"/>
    </source>
</evidence>
<comment type="catalytic activity">
    <reaction evidence="10">
        <text>ATP + H2O + cellular proteinSide 1 = ADP + phosphate + cellular proteinSide 2.</text>
        <dbReference type="EC" id="7.4.2.8"/>
    </reaction>
</comment>
<dbReference type="InterPro" id="IPR014001">
    <property type="entry name" value="Helicase_ATP-bd"/>
</dbReference>
<dbReference type="Pfam" id="PF07517">
    <property type="entry name" value="SecA_DEAD"/>
    <property type="match status" value="1"/>
</dbReference>
<dbReference type="Pfam" id="PF21090">
    <property type="entry name" value="P-loop_SecA"/>
    <property type="match status" value="1"/>
</dbReference>
<dbReference type="InterPro" id="IPR044722">
    <property type="entry name" value="SecA_SF2_C"/>
</dbReference>
<dbReference type="PANTHER" id="PTHR30612:SF0">
    <property type="entry name" value="CHLOROPLAST PROTEIN-TRANSPORTING ATPASE"/>
    <property type="match status" value="1"/>
</dbReference>
<dbReference type="GO" id="GO:0008564">
    <property type="term" value="F:protein-exporting ATPase activity"/>
    <property type="evidence" value="ECO:0007669"/>
    <property type="project" value="UniProtKB-EC"/>
</dbReference>
<dbReference type="InterPro" id="IPR014018">
    <property type="entry name" value="SecA_motor_DEAD"/>
</dbReference>
<geneLocation type="plastid" evidence="14"/>
<dbReference type="GO" id="GO:0065002">
    <property type="term" value="P:intracellular protein transmembrane transport"/>
    <property type="evidence" value="ECO:0007669"/>
    <property type="project" value="UniProtKB-UniRule"/>
</dbReference>
<evidence type="ECO:0000256" key="10">
    <source>
        <dbReference type="HAMAP-Rule" id="MF_01382"/>
    </source>
</evidence>
<dbReference type="SUPFAM" id="SSF81886">
    <property type="entry name" value="Helical scaffold and wing domains of SecA"/>
    <property type="match status" value="1"/>
</dbReference>
<evidence type="ECO:0000256" key="7">
    <source>
        <dbReference type="ARBA" id="ARBA00022967"/>
    </source>
</evidence>
<dbReference type="InterPro" id="IPR027417">
    <property type="entry name" value="P-loop_NTPase"/>
</dbReference>
<feature type="domain" description="SecA family profile" evidence="13">
    <location>
        <begin position="2"/>
        <end position="676"/>
    </location>
</feature>
<keyword evidence="5 10" id="KW-0067">ATP-binding</keyword>
<feature type="binding site" evidence="10">
    <location>
        <position position="85"/>
    </location>
    <ligand>
        <name>ATP</name>
        <dbReference type="ChEBI" id="CHEBI:30616"/>
    </ligand>
</feature>
<dbReference type="Pfam" id="PF01043">
    <property type="entry name" value="SecA_PP_bind"/>
    <property type="match status" value="1"/>
</dbReference>
<dbReference type="PROSITE" id="PS01312">
    <property type="entry name" value="SECA"/>
    <property type="match status" value="1"/>
</dbReference>
<dbReference type="SUPFAM" id="SSF81767">
    <property type="entry name" value="Pre-protein crosslinking domain of SecA"/>
    <property type="match status" value="1"/>
</dbReference>
<evidence type="ECO:0000256" key="3">
    <source>
        <dbReference type="ARBA" id="ARBA00022448"/>
    </source>
</evidence>
<comment type="function">
    <text evidence="10">Part of the Sec protein translocase complex. Interacts with the SecYEG preprotein conducting channel. Has a central role in coupling the hydrolysis of ATP to the transfer of proteins into and across the cell membrane, serving as an ATP-driven molecular motor driving the stepwise translocation of polypeptide chains across the membrane.</text>
</comment>
<protein>
    <recommendedName>
        <fullName evidence="10 11">Protein translocase subunit SecA</fullName>
        <ecNumber evidence="10">7.4.2.8</ecNumber>
    </recommendedName>
</protein>
<evidence type="ECO:0000256" key="2">
    <source>
        <dbReference type="ARBA" id="ARBA00007650"/>
    </source>
</evidence>
<reference evidence="14" key="1">
    <citation type="journal article" date="2021" name="Int. J. Mol. Sci.">
        <title>Extreme Enlargement of the Inverted Repeat Region in the Plastid Genomes of Diatoms from the Genus Climaconeis.</title>
        <authorList>
            <person name="Gastineau R."/>
            <person name="Davidovich N.A."/>
            <person name="Davidovich O.I."/>
            <person name="Lemieux C."/>
            <person name="Turmel M."/>
            <person name="Wrobel R.J."/>
            <person name="Witkowski A."/>
        </authorList>
    </citation>
    <scope>NUCLEOTIDE SEQUENCE</scope>
    <source>
        <strain evidence="14">SZCZ1888</strain>
    </source>
</reference>
<dbReference type="InterPro" id="IPR000185">
    <property type="entry name" value="SecA"/>
</dbReference>
<dbReference type="PRINTS" id="PR00906">
    <property type="entry name" value="SECA"/>
</dbReference>
<dbReference type="PROSITE" id="PS51192">
    <property type="entry name" value="HELICASE_ATP_BIND_1"/>
    <property type="match status" value="1"/>
</dbReference>
<keyword evidence="4 10" id="KW-0547">Nucleotide-binding</keyword>
<comment type="subunit">
    <text evidence="10">Monomer and homodimer. Part of the essential Sec protein translocation apparatus which comprises SecA, SecYEG and auxiliary proteins SecDF. Other proteins may also be involved.</text>
</comment>
<dbReference type="EC" id="7.4.2.8" evidence="10"/>
<evidence type="ECO:0000256" key="6">
    <source>
        <dbReference type="ARBA" id="ARBA00022927"/>
    </source>
</evidence>
<dbReference type="SMART" id="SM00958">
    <property type="entry name" value="SecA_PP_bind"/>
    <property type="match status" value="1"/>
</dbReference>
<evidence type="ECO:0000256" key="1">
    <source>
        <dbReference type="ARBA" id="ARBA00004170"/>
    </source>
</evidence>
<evidence type="ECO:0000259" key="12">
    <source>
        <dbReference type="PROSITE" id="PS51192"/>
    </source>
</evidence>
<dbReference type="Gene3D" id="3.40.50.300">
    <property type="entry name" value="P-loop containing nucleotide triphosphate hydrolases"/>
    <property type="match status" value="2"/>
</dbReference>
<dbReference type="InterPro" id="IPR011115">
    <property type="entry name" value="SecA_DEAD"/>
</dbReference>
<feature type="binding site" evidence="10">
    <location>
        <begin position="103"/>
        <end position="107"/>
    </location>
    <ligand>
        <name>ATP</name>
        <dbReference type="ChEBI" id="CHEBI:30616"/>
    </ligand>
</feature>
<keyword evidence="8 10" id="KW-0811">Translocation</keyword>
<dbReference type="AlphaFoldDB" id="A0A8F8SR88"/>
<keyword evidence="3 10" id="KW-0813">Transport</keyword>
<evidence type="ECO:0000259" key="13">
    <source>
        <dbReference type="PROSITE" id="PS51196"/>
    </source>
</evidence>
<gene>
    <name evidence="10 14" type="primary">secA</name>
</gene>
<dbReference type="PROSITE" id="PS51196">
    <property type="entry name" value="SECA_MOTOR_DEAD"/>
    <property type="match status" value="1"/>
</dbReference>
<keyword evidence="10" id="KW-0963">Cytoplasm</keyword>
<keyword evidence="10" id="KW-1003">Cell membrane</keyword>
<evidence type="ECO:0000256" key="11">
    <source>
        <dbReference type="RuleBase" id="RU003874"/>
    </source>
</evidence>
<dbReference type="SMART" id="SM00957">
    <property type="entry name" value="SecA_DEAD"/>
    <property type="match status" value="1"/>
</dbReference>
<dbReference type="CDD" id="cd18803">
    <property type="entry name" value="SF2_C_secA"/>
    <property type="match status" value="1"/>
</dbReference>
<organism evidence="14">
    <name type="scientific">Climaconeis cf. scalaris</name>
    <dbReference type="NCBI Taxonomy" id="2846828"/>
    <lineage>
        <taxon>Eukaryota</taxon>
        <taxon>Sar</taxon>
        <taxon>Stramenopiles</taxon>
        <taxon>Ochrophyta</taxon>
        <taxon>Bacillariophyta</taxon>
        <taxon>Bacillariophyceae</taxon>
        <taxon>Bacillariophycidae</taxon>
        <taxon>Naviculales</taxon>
        <taxon>Berkeleyaceae</taxon>
        <taxon>Climaconeis</taxon>
    </lineage>
</organism>
<feature type="domain" description="Helicase ATP-binding" evidence="12">
    <location>
        <begin position="87"/>
        <end position="248"/>
    </location>
</feature>
<proteinExistence type="inferred from homology"/>
<keyword evidence="7 10" id="KW-1278">Translocase</keyword>
<name>A0A8F8SR88_9STRA</name>
<dbReference type="InterPro" id="IPR011130">
    <property type="entry name" value="SecA_preprotein_X-link_dom"/>
</dbReference>
<dbReference type="CDD" id="cd17928">
    <property type="entry name" value="DEXDc_SecA"/>
    <property type="match status" value="1"/>
</dbReference>
<dbReference type="GO" id="GO:0005737">
    <property type="term" value="C:cytoplasm"/>
    <property type="evidence" value="ECO:0007669"/>
    <property type="project" value="UniProtKB-SubCell"/>
</dbReference>
<evidence type="ECO:0000256" key="5">
    <source>
        <dbReference type="ARBA" id="ARBA00022840"/>
    </source>
</evidence>
<dbReference type="GO" id="GO:0005886">
    <property type="term" value="C:plasma membrane"/>
    <property type="evidence" value="ECO:0007669"/>
    <property type="project" value="UniProtKB-SubCell"/>
</dbReference>
<dbReference type="EMBL" id="MZ365054">
    <property type="protein sequence ID" value="QYB19022.1"/>
    <property type="molecule type" value="Genomic_DNA"/>
</dbReference>
<comment type="subcellular location">
    <subcellularLocation>
        <location evidence="10">Cell membrane</location>
        <topology evidence="10">Peripheral membrane protein</topology>
        <orientation evidence="10">Cytoplasmic side</orientation>
    </subcellularLocation>
    <subcellularLocation>
        <location evidence="10">Cytoplasm</location>
    </subcellularLocation>
    <subcellularLocation>
        <location evidence="1">Membrane</location>
        <topology evidence="1">Peripheral membrane protein</topology>
    </subcellularLocation>
    <text evidence="10">Distribution is 50-50.</text>
</comment>
<keyword evidence="9 10" id="KW-0472">Membrane</keyword>
<dbReference type="InterPro" id="IPR011116">
    <property type="entry name" value="SecA_Wing/Scaffold"/>
</dbReference>
<dbReference type="EMBL" id="MZ365054">
    <property type="protein sequence ID" value="QYB19131.1"/>
    <property type="molecule type" value="Genomic_DNA"/>
</dbReference>
<comment type="similarity">
    <text evidence="2 10 11">Belongs to the SecA family.</text>
</comment>
<feature type="binding site" evidence="10">
    <location>
        <position position="493"/>
    </location>
    <ligand>
        <name>ATP</name>
        <dbReference type="ChEBI" id="CHEBI:30616"/>
    </ligand>
</feature>
<sequence>MRKILKNRFINILGQNKYNYKNLINQINTLEDNLKILTDTELKSETLKIKQEYQTKQDSSTIIKSFALTREASLRTLGLRHFNVQLMGGLILNDRKIAEMKTGEGKTLAATLPAFFNTLTNKGVHIITVNEYLAIRDQSSMGQIFRFLGLRTGLITNKMERPEKKSNYNADITYVTNSELVFDYLKDNMINKKTNSVLRSFNYCIIDEVDSILIDEAQTPLVISNPTKTFSENYYIALEVASYLKYNIDYKVNKKNKTIRLTEEGIKRSELLFNIKSLYDPNKPWIQYLINAIKASIFYINNINYIVQNNKIAIVDEFTGRILPDRQWSDGLHQAIEAKEKLSIAGKSKTTATISYQNFFLLYNKLSGMTGTGKTAEIEFQKIYQLPVKKIPEASLSQRKDLEDLVYKDQLSKWTAITKECSKISLTGQPILIGTTTIEKSEMLAKLLNESNLKYRVLNAKPENIRKESEIIAQAGQKQSITIATNMAGRGTDIILGGNTNIKTQKKLYDLLTRFKNEKSLQNSRNYINFFYFFESSQKFLSTFISLLTNKMFLKLSDLEILQILRGSNKNISNKISCYKSSIQFLFNLLIQYYKKNQKQENKIIKNLGGLYIVGTERNDSKRIDNQLRGRCGRQGDPGISRFFLSLDDRLLSLFGSKKLNNVIKNLIPDDTPIESRIITKALDSAQKTIEERAFQTRKNLFDYEKILNNQRQLTYKYRKICLETNKIGKFFISFKEQIKTEFNYKTGYKYKNYIIKKKLDDLEYKSIELITRKKINNFIELNNEFQGFAASWLITCQDFIRFSLFNNKIKINVDQIILLLIIDKAWIKHLTKIALLREGVTWRGYGRTNPLSEYQLEASRIYRETLQIYRYAIILEKNKVKYLY</sequence>
<dbReference type="NCBIfam" id="TIGR00963">
    <property type="entry name" value="secA"/>
    <property type="match status" value="1"/>
</dbReference>
<keyword evidence="6 10" id="KW-0653">Protein transport</keyword>
<dbReference type="HAMAP" id="MF_01382">
    <property type="entry name" value="SecA"/>
    <property type="match status" value="1"/>
</dbReference>
<dbReference type="GO" id="GO:0006605">
    <property type="term" value="P:protein targeting"/>
    <property type="evidence" value="ECO:0007669"/>
    <property type="project" value="UniProtKB-UniRule"/>
</dbReference>
<dbReference type="GO" id="GO:0017038">
    <property type="term" value="P:protein import"/>
    <property type="evidence" value="ECO:0007669"/>
    <property type="project" value="InterPro"/>
</dbReference>
<dbReference type="Pfam" id="PF07516">
    <property type="entry name" value="SecA_SW"/>
    <property type="match status" value="1"/>
</dbReference>
<dbReference type="InterPro" id="IPR036670">
    <property type="entry name" value="SecA_X-link_sf"/>
</dbReference>
<dbReference type="FunFam" id="3.90.1440.10:FF:000003">
    <property type="entry name" value="Preprotein translocase SecA subunit"/>
    <property type="match status" value="1"/>
</dbReference>